<dbReference type="PANTHER" id="PTHR43420">
    <property type="entry name" value="ACETYLTRANSFERASE"/>
    <property type="match status" value="1"/>
</dbReference>
<feature type="binding site" evidence="5">
    <location>
        <position position="120"/>
    </location>
    <ligand>
        <name>acetyl-CoA</name>
        <dbReference type="ChEBI" id="CHEBI:57288"/>
    </ligand>
</feature>
<dbReference type="InterPro" id="IPR000182">
    <property type="entry name" value="GNAT_dom"/>
</dbReference>
<feature type="active site" description="Proton donor" evidence="5">
    <location>
        <position position="127"/>
    </location>
</feature>
<dbReference type="PROSITE" id="PS51186">
    <property type="entry name" value="GNAT"/>
    <property type="match status" value="1"/>
</dbReference>
<dbReference type="SUPFAM" id="SSF55729">
    <property type="entry name" value="Acyl-CoA N-acyltransferases (Nat)"/>
    <property type="match status" value="1"/>
</dbReference>
<feature type="domain" description="N-acetyltransferase" evidence="6">
    <location>
        <begin position="14"/>
        <end position="159"/>
    </location>
</feature>
<dbReference type="HAMAP" id="MF_02210">
    <property type="entry name" value="RimI"/>
    <property type="match status" value="1"/>
</dbReference>
<comment type="subcellular location">
    <subcellularLocation>
        <location evidence="5">Cytoplasm</location>
    </subcellularLocation>
</comment>
<gene>
    <name evidence="5" type="primary">rimI</name>
    <name evidence="7" type="ORF">SAMN04487963_3513</name>
</gene>
<protein>
    <recommendedName>
        <fullName evidence="5">[Ribosomal protein bS18]-alanine N-acetyltransferase</fullName>
        <ecNumber evidence="5">2.3.1.266</ecNumber>
    </recommendedName>
</protein>
<dbReference type="Gene3D" id="3.40.630.30">
    <property type="match status" value="1"/>
</dbReference>
<dbReference type="GO" id="GO:0008999">
    <property type="term" value="F:protein-N-terminal-alanine acetyltransferase activity"/>
    <property type="evidence" value="ECO:0007669"/>
    <property type="project" value="UniProtKB-UniRule"/>
</dbReference>
<keyword evidence="4 5" id="KW-0012">Acyltransferase</keyword>
<comment type="catalytic activity">
    <reaction evidence="5">
        <text>N-terminal L-alanyl-[ribosomal protein bS18] + acetyl-CoA = N-terminal N(alpha)-acetyl-L-alanyl-[ribosomal protein bS18] + CoA + H(+)</text>
        <dbReference type="Rhea" id="RHEA:43756"/>
        <dbReference type="Rhea" id="RHEA-COMP:10676"/>
        <dbReference type="Rhea" id="RHEA-COMP:10677"/>
        <dbReference type="ChEBI" id="CHEBI:15378"/>
        <dbReference type="ChEBI" id="CHEBI:57287"/>
        <dbReference type="ChEBI" id="CHEBI:57288"/>
        <dbReference type="ChEBI" id="CHEBI:64718"/>
        <dbReference type="ChEBI" id="CHEBI:83683"/>
        <dbReference type="EC" id="2.3.1.266"/>
    </reaction>
</comment>
<dbReference type="Pfam" id="PF00583">
    <property type="entry name" value="Acetyltransf_1"/>
    <property type="match status" value="1"/>
</dbReference>
<dbReference type="Proteomes" id="UP000198519">
    <property type="component" value="Unassembled WGS sequence"/>
</dbReference>
<dbReference type="InterPro" id="IPR050680">
    <property type="entry name" value="YpeA/RimI_acetyltransf"/>
</dbReference>
<evidence type="ECO:0000256" key="4">
    <source>
        <dbReference type="ARBA" id="ARBA00023315"/>
    </source>
</evidence>
<name>A0A1I4T9V7_9GAMM</name>
<dbReference type="OrthoDB" id="9796919at2"/>
<comment type="function">
    <text evidence="5">Acetylates the N-terminal alanine of ribosomal protein bS18.</text>
</comment>
<comment type="similarity">
    <text evidence="1 5">Belongs to the acetyltransferase family. RimI subfamily.</text>
</comment>
<dbReference type="EMBL" id="FOUE01000007">
    <property type="protein sequence ID" value="SFM73391.1"/>
    <property type="molecule type" value="Genomic_DNA"/>
</dbReference>
<accession>A0A1I4T9V7</accession>
<dbReference type="InterPro" id="IPR006464">
    <property type="entry name" value="AcTrfase_RimI/Ard1"/>
</dbReference>
<evidence type="ECO:0000259" key="6">
    <source>
        <dbReference type="PROSITE" id="PS51186"/>
    </source>
</evidence>
<evidence type="ECO:0000256" key="1">
    <source>
        <dbReference type="ARBA" id="ARBA00005395"/>
    </source>
</evidence>
<feature type="active site" description="Proton acceptor" evidence="5">
    <location>
        <position position="115"/>
    </location>
</feature>
<evidence type="ECO:0000256" key="2">
    <source>
        <dbReference type="ARBA" id="ARBA00022490"/>
    </source>
</evidence>
<dbReference type="PANTHER" id="PTHR43420:SF51">
    <property type="entry name" value="PEPTIDYL-LYSINE N-ACETYLTRANSFERASE YIAC"/>
    <property type="match status" value="1"/>
</dbReference>
<dbReference type="STRING" id="488535.SAMN04487963_3513"/>
<dbReference type="InterPro" id="IPR043690">
    <property type="entry name" value="RimI"/>
</dbReference>
<keyword evidence="2 5" id="KW-0963">Cytoplasm</keyword>
<evidence type="ECO:0000313" key="7">
    <source>
        <dbReference type="EMBL" id="SFM73391.1"/>
    </source>
</evidence>
<evidence type="ECO:0000256" key="5">
    <source>
        <dbReference type="HAMAP-Rule" id="MF_02210"/>
    </source>
</evidence>
<dbReference type="NCBIfam" id="TIGR01575">
    <property type="entry name" value="rimI"/>
    <property type="match status" value="1"/>
</dbReference>
<keyword evidence="3 5" id="KW-0808">Transferase</keyword>
<dbReference type="InterPro" id="IPR016181">
    <property type="entry name" value="Acyl_CoA_acyltransferase"/>
</dbReference>
<sequence>MSARAYRRTLEAGLIIRPLTERDLDAVIEIECLSYSHPWNEGVFQDCFHSNYRLWALEEGGELNGYAIVSYQFDEAHLLNLCVSPVNTGRGLGRRLLRHVLATSAGDGMVAVILEVRESNQPAAALYLGEGFREIGRRPGYYPSAAGREDARVMSLSLTQS</sequence>
<dbReference type="RefSeq" id="WP_092026238.1">
    <property type="nucleotide sequence ID" value="NZ_FOUE01000007.1"/>
</dbReference>
<evidence type="ECO:0000313" key="8">
    <source>
        <dbReference type="Proteomes" id="UP000198519"/>
    </source>
</evidence>
<keyword evidence="8" id="KW-1185">Reference proteome</keyword>
<dbReference type="GO" id="GO:0005737">
    <property type="term" value="C:cytoplasm"/>
    <property type="evidence" value="ECO:0007669"/>
    <property type="project" value="UniProtKB-SubCell"/>
</dbReference>
<organism evidence="7 8">
    <name type="scientific">Marinobacter zhejiangensis</name>
    <dbReference type="NCBI Taxonomy" id="488535"/>
    <lineage>
        <taxon>Bacteria</taxon>
        <taxon>Pseudomonadati</taxon>
        <taxon>Pseudomonadota</taxon>
        <taxon>Gammaproteobacteria</taxon>
        <taxon>Pseudomonadales</taxon>
        <taxon>Marinobacteraceae</taxon>
        <taxon>Marinobacter</taxon>
    </lineage>
</organism>
<dbReference type="AlphaFoldDB" id="A0A1I4T9V7"/>
<proteinExistence type="inferred from homology"/>
<reference evidence="8" key="1">
    <citation type="submission" date="2016-10" db="EMBL/GenBank/DDBJ databases">
        <authorList>
            <person name="Varghese N."/>
            <person name="Submissions S."/>
        </authorList>
    </citation>
    <scope>NUCLEOTIDE SEQUENCE [LARGE SCALE GENOMIC DNA]</scope>
    <source>
        <strain evidence="8">CGMCC 1.7061</strain>
    </source>
</reference>
<evidence type="ECO:0000256" key="3">
    <source>
        <dbReference type="ARBA" id="ARBA00022679"/>
    </source>
</evidence>
<dbReference type="EC" id="2.3.1.266" evidence="5"/>
<comment type="caution">
    <text evidence="5">Lacks conserved residue(s) required for the propagation of feature annotation.</text>
</comment>